<dbReference type="InterPro" id="IPR051578">
    <property type="entry name" value="GDPD"/>
</dbReference>
<dbReference type="GO" id="GO:0008081">
    <property type="term" value="F:phosphoric diester hydrolase activity"/>
    <property type="evidence" value="ECO:0007669"/>
    <property type="project" value="InterPro"/>
</dbReference>
<dbReference type="PANTHER" id="PTHR22958">
    <property type="entry name" value="GLYCEROPHOSPHORYL DIESTER PHOSPHODIESTERASE"/>
    <property type="match status" value="1"/>
</dbReference>
<protein>
    <submittedName>
        <fullName evidence="1">Uncharacterized protein</fullName>
    </submittedName>
</protein>
<name>A0AAE1QTW9_9SOLA</name>
<dbReference type="Proteomes" id="UP001291623">
    <property type="component" value="Unassembled WGS sequence"/>
</dbReference>
<gene>
    <name evidence="1" type="ORF">RND71_040703</name>
</gene>
<sequence length="101" mass="11584">MALKAVPVSQVPHIDQIHENVTKTKDGRIFEWKVEEDDRFCTLQNVFENASQSVGFNIEFKFDDNKSYTEEELVRVIRAALQLSTGCSSFDQEGADRLSRE</sequence>
<accession>A0AAE1QTW9</accession>
<evidence type="ECO:0000313" key="2">
    <source>
        <dbReference type="Proteomes" id="UP001291623"/>
    </source>
</evidence>
<proteinExistence type="predicted"/>
<dbReference type="AlphaFoldDB" id="A0AAE1QTW9"/>
<reference evidence="1" key="1">
    <citation type="submission" date="2023-12" db="EMBL/GenBank/DDBJ databases">
        <title>Genome assembly of Anisodus tanguticus.</title>
        <authorList>
            <person name="Wang Y.-J."/>
        </authorList>
    </citation>
    <scope>NUCLEOTIDE SEQUENCE</scope>
    <source>
        <strain evidence="1">KB-2021</strain>
        <tissue evidence="1">Leaf</tissue>
    </source>
</reference>
<dbReference type="InterPro" id="IPR017946">
    <property type="entry name" value="PLC-like_Pdiesterase_TIM-brl"/>
</dbReference>
<evidence type="ECO:0000313" key="1">
    <source>
        <dbReference type="EMBL" id="KAK4339241.1"/>
    </source>
</evidence>
<comment type="caution">
    <text evidence="1">The sequence shown here is derived from an EMBL/GenBank/DDBJ whole genome shotgun (WGS) entry which is preliminary data.</text>
</comment>
<dbReference type="GO" id="GO:0046475">
    <property type="term" value="P:glycerophospholipid catabolic process"/>
    <property type="evidence" value="ECO:0007669"/>
    <property type="project" value="TreeGrafter"/>
</dbReference>
<dbReference type="PANTHER" id="PTHR22958:SF34">
    <property type="entry name" value="GLYCEROPHOSPHODIESTER PHOSPHODIESTERASE GDPD3"/>
    <property type="match status" value="1"/>
</dbReference>
<dbReference type="Gene3D" id="3.20.20.190">
    <property type="entry name" value="Phosphatidylinositol (PI) phosphodiesterase"/>
    <property type="match status" value="1"/>
</dbReference>
<organism evidence="1 2">
    <name type="scientific">Anisodus tanguticus</name>
    <dbReference type="NCBI Taxonomy" id="243964"/>
    <lineage>
        <taxon>Eukaryota</taxon>
        <taxon>Viridiplantae</taxon>
        <taxon>Streptophyta</taxon>
        <taxon>Embryophyta</taxon>
        <taxon>Tracheophyta</taxon>
        <taxon>Spermatophyta</taxon>
        <taxon>Magnoliopsida</taxon>
        <taxon>eudicotyledons</taxon>
        <taxon>Gunneridae</taxon>
        <taxon>Pentapetalae</taxon>
        <taxon>asterids</taxon>
        <taxon>lamiids</taxon>
        <taxon>Solanales</taxon>
        <taxon>Solanaceae</taxon>
        <taxon>Solanoideae</taxon>
        <taxon>Hyoscyameae</taxon>
        <taxon>Anisodus</taxon>
    </lineage>
</organism>
<keyword evidence="2" id="KW-1185">Reference proteome</keyword>
<dbReference type="EMBL" id="JAVYJV010000023">
    <property type="protein sequence ID" value="KAK4339241.1"/>
    <property type="molecule type" value="Genomic_DNA"/>
</dbReference>